<evidence type="ECO:0000313" key="7">
    <source>
        <dbReference type="Proteomes" id="UP000078555"/>
    </source>
</evidence>
<keyword evidence="2" id="KW-0472">Membrane</keyword>
<feature type="domain" description="Activator of Hsp90 ATPase AHSA1-like N-terminal" evidence="3">
    <location>
        <begin position="51"/>
        <end position="100"/>
    </location>
</feature>
<evidence type="ECO:0000256" key="2">
    <source>
        <dbReference type="SAM" id="Phobius"/>
    </source>
</evidence>
<proteinExistence type="inferred from homology"/>
<sequence>MLLHQMGEFNLHPVILCYILHVLPCLVMSCHVLFCLFNCFSFYFSLFAACTHTRKDDDYEINVEMSENNDDTREAYDLLRKEGKEKIRSSLKGFPDDLLKYDTNECNLRERKEICTNMSS</sequence>
<dbReference type="Proteomes" id="UP000078550">
    <property type="component" value="Unassembled WGS sequence"/>
</dbReference>
<dbReference type="GO" id="GO:0001671">
    <property type="term" value="F:ATPase activator activity"/>
    <property type="evidence" value="ECO:0007669"/>
    <property type="project" value="InterPro"/>
</dbReference>
<organism evidence="4 7">
    <name type="scientific">Plasmodium ovale wallikeri</name>
    <dbReference type="NCBI Taxonomy" id="864142"/>
    <lineage>
        <taxon>Eukaryota</taxon>
        <taxon>Sar</taxon>
        <taxon>Alveolata</taxon>
        <taxon>Apicomplexa</taxon>
        <taxon>Aconoidasida</taxon>
        <taxon>Haemosporida</taxon>
        <taxon>Plasmodiidae</taxon>
        <taxon>Plasmodium</taxon>
        <taxon>Plasmodium (Plasmodium)</taxon>
    </lineage>
</organism>
<dbReference type="AlphaFoldDB" id="A0A1A8YT00"/>
<name>A0A1A8YT00_PLAOA</name>
<evidence type="ECO:0000313" key="5">
    <source>
        <dbReference type="EMBL" id="SBT35104.1"/>
    </source>
</evidence>
<dbReference type="InterPro" id="IPR036338">
    <property type="entry name" value="Aha1"/>
</dbReference>
<reference evidence="4" key="1">
    <citation type="submission" date="2016-05" db="EMBL/GenBank/DDBJ databases">
        <authorList>
            <person name="Lavstsen T."/>
            <person name="Jespersen J.S."/>
        </authorList>
    </citation>
    <scope>NUCLEOTIDE SEQUENCE [LARGE SCALE GENOMIC DNA]</scope>
</reference>
<comment type="similarity">
    <text evidence="1">Belongs to the AHA1 family.</text>
</comment>
<evidence type="ECO:0000256" key="1">
    <source>
        <dbReference type="ARBA" id="ARBA00006817"/>
    </source>
</evidence>
<keyword evidence="2" id="KW-0812">Transmembrane</keyword>
<dbReference type="Proteomes" id="UP000078555">
    <property type="component" value="Unassembled WGS sequence"/>
</dbReference>
<dbReference type="GO" id="GO:0051087">
    <property type="term" value="F:protein-folding chaperone binding"/>
    <property type="evidence" value="ECO:0007669"/>
    <property type="project" value="InterPro"/>
</dbReference>
<dbReference type="EMBL" id="FLRE01000092">
    <property type="protein sequence ID" value="SBT35104.1"/>
    <property type="molecule type" value="Genomic_DNA"/>
</dbReference>
<accession>A0A1A8YT00</accession>
<evidence type="ECO:0000259" key="3">
    <source>
        <dbReference type="Pfam" id="PF09229"/>
    </source>
</evidence>
<dbReference type="Pfam" id="PF09229">
    <property type="entry name" value="Aha1_N"/>
    <property type="match status" value="1"/>
</dbReference>
<gene>
    <name evidence="4" type="ORF">POVWA1_023410</name>
    <name evidence="5" type="ORF">POVWA2_023210</name>
</gene>
<evidence type="ECO:0000313" key="6">
    <source>
        <dbReference type="Proteomes" id="UP000078550"/>
    </source>
</evidence>
<keyword evidence="7" id="KW-1185">Reference proteome</keyword>
<dbReference type="EMBL" id="FLRD01000072">
    <property type="protein sequence ID" value="SBT34662.1"/>
    <property type="molecule type" value="Genomic_DNA"/>
</dbReference>
<dbReference type="Gene3D" id="3.15.10.20">
    <property type="entry name" value="Activator of Hsp90 ATPase Aha1, N-terminal domain"/>
    <property type="match status" value="1"/>
</dbReference>
<dbReference type="SUPFAM" id="SSF103111">
    <property type="entry name" value="Activator of Hsp90 ATPase, Aha1"/>
    <property type="match status" value="1"/>
</dbReference>
<dbReference type="InterPro" id="IPR015310">
    <property type="entry name" value="AHSA1-like_N"/>
</dbReference>
<evidence type="ECO:0000313" key="4">
    <source>
        <dbReference type="EMBL" id="SBT34662.1"/>
    </source>
</evidence>
<reference evidence="6 7" key="2">
    <citation type="submission" date="2016-05" db="EMBL/GenBank/DDBJ databases">
        <authorList>
            <person name="Naeem Raeece"/>
        </authorList>
    </citation>
    <scope>NUCLEOTIDE SEQUENCE [LARGE SCALE GENOMIC DNA]</scope>
</reference>
<feature type="transmembrane region" description="Helical" evidence="2">
    <location>
        <begin position="12"/>
        <end position="37"/>
    </location>
</feature>
<keyword evidence="2" id="KW-1133">Transmembrane helix</keyword>
<protein>
    <submittedName>
        <fullName evidence="4">Activator of Hsp90 ATPase, putative (AHA1)</fullName>
    </submittedName>
</protein>